<protein>
    <submittedName>
        <fullName evidence="1">Uncharacterized protein</fullName>
    </submittedName>
</protein>
<evidence type="ECO:0000313" key="1">
    <source>
        <dbReference type="EMBL" id="KAI9919766.1"/>
    </source>
</evidence>
<gene>
    <name evidence="1" type="ORF">PsorP6_017579</name>
</gene>
<reference evidence="1 2" key="1">
    <citation type="journal article" date="2022" name="bioRxiv">
        <title>The genome of the oomycete Peronosclerospora sorghi, a cosmopolitan pathogen of maize and sorghum, is inflated with dispersed pseudogenes.</title>
        <authorList>
            <person name="Fletcher K."/>
            <person name="Martin F."/>
            <person name="Isakeit T."/>
            <person name="Cavanaugh K."/>
            <person name="Magill C."/>
            <person name="Michelmore R."/>
        </authorList>
    </citation>
    <scope>NUCLEOTIDE SEQUENCE [LARGE SCALE GENOMIC DNA]</scope>
    <source>
        <strain evidence="1">P6</strain>
    </source>
</reference>
<evidence type="ECO:0000313" key="2">
    <source>
        <dbReference type="Proteomes" id="UP001163321"/>
    </source>
</evidence>
<comment type="caution">
    <text evidence="1">The sequence shown here is derived from an EMBL/GenBank/DDBJ whole genome shotgun (WGS) entry which is preliminary data.</text>
</comment>
<accession>A0ACC0WN80</accession>
<dbReference type="Proteomes" id="UP001163321">
    <property type="component" value="Chromosome 11"/>
</dbReference>
<keyword evidence="2" id="KW-1185">Reference proteome</keyword>
<organism evidence="1 2">
    <name type="scientific">Peronosclerospora sorghi</name>
    <dbReference type="NCBI Taxonomy" id="230839"/>
    <lineage>
        <taxon>Eukaryota</taxon>
        <taxon>Sar</taxon>
        <taxon>Stramenopiles</taxon>
        <taxon>Oomycota</taxon>
        <taxon>Peronosporomycetes</taxon>
        <taxon>Peronosporales</taxon>
        <taxon>Peronosporaceae</taxon>
        <taxon>Peronosclerospora</taxon>
    </lineage>
</organism>
<sequence>MRERGRGPVPVSMEGVGTAKGSYTDRNPDTTNLYVRNLTPTVTEEVLEAEIGKYGEINCEDMWPSSEEERARKRNCGFVSFYERRNADDARINLDNKEVREVGFSLT</sequence>
<proteinExistence type="predicted"/>
<dbReference type="EMBL" id="CM047590">
    <property type="protein sequence ID" value="KAI9919766.1"/>
    <property type="molecule type" value="Genomic_DNA"/>
</dbReference>
<name>A0ACC0WN80_9STRA</name>